<dbReference type="Proteomes" id="UP001159405">
    <property type="component" value="Unassembled WGS sequence"/>
</dbReference>
<dbReference type="EMBL" id="CALNXK010000145">
    <property type="protein sequence ID" value="CAH3168571.1"/>
    <property type="molecule type" value="Genomic_DNA"/>
</dbReference>
<organism evidence="1 3">
    <name type="scientific">Porites lobata</name>
    <dbReference type="NCBI Taxonomy" id="104759"/>
    <lineage>
        <taxon>Eukaryota</taxon>
        <taxon>Metazoa</taxon>
        <taxon>Cnidaria</taxon>
        <taxon>Anthozoa</taxon>
        <taxon>Hexacorallia</taxon>
        <taxon>Scleractinia</taxon>
        <taxon>Fungiina</taxon>
        <taxon>Poritidae</taxon>
        <taxon>Porites</taxon>
    </lineage>
</organism>
<name>A0ABN8QQ84_9CNID</name>
<evidence type="ECO:0000313" key="1">
    <source>
        <dbReference type="EMBL" id="CAH3168546.1"/>
    </source>
</evidence>
<reference evidence="1 3" key="1">
    <citation type="submission" date="2022-05" db="EMBL/GenBank/DDBJ databases">
        <authorList>
            <consortium name="Genoscope - CEA"/>
            <person name="William W."/>
        </authorList>
    </citation>
    <scope>NUCLEOTIDE SEQUENCE [LARGE SCALE GENOMIC DNA]</scope>
</reference>
<gene>
    <name evidence="1" type="ORF">PLOB_00009262</name>
    <name evidence="2" type="ORF">PLOB_00009282</name>
</gene>
<evidence type="ECO:0000313" key="3">
    <source>
        <dbReference type="Proteomes" id="UP001159405"/>
    </source>
</evidence>
<protein>
    <submittedName>
        <fullName evidence="1">Uncharacterized protein</fullName>
    </submittedName>
</protein>
<evidence type="ECO:0000313" key="2">
    <source>
        <dbReference type="EMBL" id="CAH3168571.1"/>
    </source>
</evidence>
<proteinExistence type="predicted"/>
<sequence length="61" mass="6939">MLLNYFKSLSSTVTLLGILSAQRCQTLYFLDIPNMVVNNSIVKFSIGVQLKQTKPGKYLHY</sequence>
<dbReference type="EMBL" id="CALNXK010000145">
    <property type="protein sequence ID" value="CAH3168546.1"/>
    <property type="molecule type" value="Genomic_DNA"/>
</dbReference>
<accession>A0ABN8QQ84</accession>
<keyword evidence="3" id="KW-1185">Reference proteome</keyword>
<comment type="caution">
    <text evidence="1">The sequence shown here is derived from an EMBL/GenBank/DDBJ whole genome shotgun (WGS) entry which is preliminary data.</text>
</comment>